<dbReference type="Gene3D" id="3.30.70.560">
    <property type="entry name" value="7,8-Dihydro-6-hydroxymethylpterin-pyrophosphokinase HPPK"/>
    <property type="match status" value="1"/>
</dbReference>
<evidence type="ECO:0000256" key="8">
    <source>
        <dbReference type="ARBA" id="ARBA00022840"/>
    </source>
</evidence>
<keyword evidence="6" id="KW-0547">Nucleotide-binding</keyword>
<evidence type="ECO:0000256" key="11">
    <source>
        <dbReference type="ARBA" id="ARBA00029766"/>
    </source>
</evidence>
<dbReference type="GO" id="GO:0003848">
    <property type="term" value="F:2-amino-4-hydroxy-6-hydroxymethyldihydropteridine diphosphokinase activity"/>
    <property type="evidence" value="ECO:0007669"/>
    <property type="project" value="UniProtKB-EC"/>
</dbReference>
<dbReference type="InterPro" id="IPR000550">
    <property type="entry name" value="Hppk"/>
</dbReference>
<keyword evidence="8" id="KW-0067">ATP-binding</keyword>
<evidence type="ECO:0000256" key="1">
    <source>
        <dbReference type="ARBA" id="ARBA00005051"/>
    </source>
</evidence>
<dbReference type="InterPro" id="IPR035907">
    <property type="entry name" value="Hppk_sf"/>
</dbReference>
<evidence type="ECO:0000256" key="5">
    <source>
        <dbReference type="ARBA" id="ARBA00022679"/>
    </source>
</evidence>
<feature type="domain" description="7,8-dihydro-6-hydroxymethylpterin-pyrophosphokinase" evidence="13">
    <location>
        <begin position="8"/>
        <end position="140"/>
    </location>
</feature>
<sequence length="161" mass="18081">MPKSRFLIALGSNQRHVRHGLPPLVLNAAIAALSERGIIIVKRSSIVRSLPIGPSKRCYANAVVIVETPHGPIHMLKILKSVESAFGSRRGKRWSRRVLDLDIILWTNGAFSSRHPHLVIPHIEMRRRPFVLRPAAEIAPDWSDPVTGLTVRQLAYRIDQT</sequence>
<comment type="similarity">
    <text evidence="2">Belongs to the HPPK family.</text>
</comment>
<dbReference type="Pfam" id="PF01288">
    <property type="entry name" value="HPPK"/>
    <property type="match status" value="1"/>
</dbReference>
<dbReference type="NCBIfam" id="TIGR01498">
    <property type="entry name" value="folK"/>
    <property type="match status" value="1"/>
</dbReference>
<protein>
    <recommendedName>
        <fullName evidence="4">2-amino-4-hydroxy-6-hydroxymethyldihydropteridine pyrophosphokinase</fullName>
        <ecNumber evidence="3">2.7.6.3</ecNumber>
    </recommendedName>
    <alternativeName>
        <fullName evidence="11">6-hydroxymethyl-7,8-dihydropterin pyrophosphokinase</fullName>
    </alternativeName>
    <alternativeName>
        <fullName evidence="12">7,8-dihydro-6-hydroxymethylpterin-pyrophosphokinase</fullName>
    </alternativeName>
</protein>
<proteinExistence type="inferred from homology"/>
<evidence type="ECO:0000313" key="14">
    <source>
        <dbReference type="EMBL" id="QTD57705.1"/>
    </source>
</evidence>
<evidence type="ECO:0000256" key="7">
    <source>
        <dbReference type="ARBA" id="ARBA00022777"/>
    </source>
</evidence>
<name>A0ABX7TAW2_9SPHN</name>
<evidence type="ECO:0000256" key="12">
    <source>
        <dbReference type="ARBA" id="ARBA00033413"/>
    </source>
</evidence>
<evidence type="ECO:0000259" key="13">
    <source>
        <dbReference type="Pfam" id="PF01288"/>
    </source>
</evidence>
<evidence type="ECO:0000256" key="4">
    <source>
        <dbReference type="ARBA" id="ARBA00016218"/>
    </source>
</evidence>
<dbReference type="Proteomes" id="UP000663923">
    <property type="component" value="Chromosome"/>
</dbReference>
<evidence type="ECO:0000313" key="15">
    <source>
        <dbReference type="Proteomes" id="UP000663923"/>
    </source>
</evidence>
<keyword evidence="15" id="KW-1185">Reference proteome</keyword>
<evidence type="ECO:0000256" key="10">
    <source>
        <dbReference type="ARBA" id="ARBA00029409"/>
    </source>
</evidence>
<reference evidence="14 15" key="1">
    <citation type="submission" date="2021-03" db="EMBL/GenBank/DDBJ databases">
        <title>Complete genome of Parasphingorhabdus_sp.JHSY0214.</title>
        <authorList>
            <person name="Yoo J.H."/>
            <person name="Bae J.W."/>
        </authorList>
    </citation>
    <scope>NUCLEOTIDE SEQUENCE [LARGE SCALE GENOMIC DNA]</scope>
    <source>
        <strain evidence="14 15">JHSY0214</strain>
    </source>
</reference>
<keyword evidence="9" id="KW-0289">Folate biosynthesis</keyword>
<accession>A0ABX7TAW2</accession>
<dbReference type="EMBL" id="CP071794">
    <property type="protein sequence ID" value="QTD57705.1"/>
    <property type="molecule type" value="Genomic_DNA"/>
</dbReference>
<dbReference type="EC" id="2.7.6.3" evidence="3"/>
<comment type="pathway">
    <text evidence="1">Cofactor biosynthesis; tetrahydrofolate biosynthesis; 2-amino-4-hydroxy-6-hydroxymethyl-7,8-dihydropteridine diphosphate from 7,8-dihydroneopterin triphosphate: step 4/4.</text>
</comment>
<evidence type="ECO:0000256" key="9">
    <source>
        <dbReference type="ARBA" id="ARBA00022909"/>
    </source>
</evidence>
<gene>
    <name evidence="14" type="primary">folK</name>
    <name evidence="14" type="ORF">J4G78_04260</name>
</gene>
<comment type="function">
    <text evidence="10">Catalyzes the transfer of pyrophosphate from adenosine triphosphate (ATP) to 6-hydroxymethyl-7,8-dihydropterin, an enzymatic step in folate biosynthesis pathway.</text>
</comment>
<keyword evidence="7" id="KW-0418">Kinase</keyword>
<dbReference type="PANTHER" id="PTHR43071">
    <property type="entry name" value="2-AMINO-4-HYDROXY-6-HYDROXYMETHYLDIHYDROPTERIDINE PYROPHOSPHOKINASE"/>
    <property type="match status" value="1"/>
</dbReference>
<keyword evidence="5 14" id="KW-0808">Transferase</keyword>
<evidence type="ECO:0000256" key="3">
    <source>
        <dbReference type="ARBA" id="ARBA00013253"/>
    </source>
</evidence>
<dbReference type="SUPFAM" id="SSF55083">
    <property type="entry name" value="6-hydroxymethyl-7,8-dihydropterin pyrophosphokinase, HPPK"/>
    <property type="match status" value="1"/>
</dbReference>
<dbReference type="PANTHER" id="PTHR43071:SF1">
    <property type="entry name" value="2-AMINO-4-HYDROXY-6-HYDROXYMETHYLDIHYDROPTERIDINE PYROPHOSPHOKINASE"/>
    <property type="match status" value="1"/>
</dbReference>
<organism evidence="14 15">
    <name type="scientific">Parasphingorhabdus cellanae</name>
    <dbReference type="NCBI Taxonomy" id="2806553"/>
    <lineage>
        <taxon>Bacteria</taxon>
        <taxon>Pseudomonadati</taxon>
        <taxon>Pseudomonadota</taxon>
        <taxon>Alphaproteobacteria</taxon>
        <taxon>Sphingomonadales</taxon>
        <taxon>Sphingomonadaceae</taxon>
        <taxon>Parasphingorhabdus</taxon>
    </lineage>
</organism>
<evidence type="ECO:0000256" key="2">
    <source>
        <dbReference type="ARBA" id="ARBA00005810"/>
    </source>
</evidence>
<evidence type="ECO:0000256" key="6">
    <source>
        <dbReference type="ARBA" id="ARBA00022741"/>
    </source>
</evidence>
<dbReference type="CDD" id="cd00483">
    <property type="entry name" value="HPPK"/>
    <property type="match status" value="1"/>
</dbReference>